<dbReference type="EMBL" id="AATP01000009">
    <property type="protein sequence ID" value="EAU40159.1"/>
    <property type="molecule type" value="Genomic_DNA"/>
</dbReference>
<dbReference type="Proteomes" id="UP000004310">
    <property type="component" value="Unassembled WGS sequence"/>
</dbReference>
<dbReference type="eggNOG" id="COG4540">
    <property type="taxonomic scope" value="Bacteria"/>
</dbReference>
<dbReference type="InterPro" id="IPR037026">
    <property type="entry name" value="Vgr_OB-fold_dom_sf"/>
</dbReference>
<proteinExistence type="predicted"/>
<sequence>MAELPFSPVASEFRRIRRQIERVNRRIAMADIPGKVIPGSQDLQTRTLRLDIGRSADGRVVKGPPTSWQQPGAGRLKTHATPADNEQMRLRSPSGTVGTASLADWATYDDDNAPPSQSAEEGVLELGSGRIQFGPDTLSVTFGGTGFELSADELKMTTVFRAKGGSRPAHFVGGKDSAGDTAADGNANILI</sequence>
<keyword evidence="3" id="KW-1185">Reference proteome</keyword>
<evidence type="ECO:0008006" key="4">
    <source>
        <dbReference type="Google" id="ProtNLM"/>
    </source>
</evidence>
<evidence type="ECO:0000313" key="2">
    <source>
        <dbReference type="EMBL" id="EAU40159.1"/>
    </source>
</evidence>
<dbReference type="AlphaFoldDB" id="Q0FYZ9"/>
<evidence type="ECO:0000256" key="1">
    <source>
        <dbReference type="SAM" id="MobiDB-lite"/>
    </source>
</evidence>
<name>Q0FYZ9_9HYPH</name>
<organism evidence="2 3">
    <name type="scientific">Fulvimarina pelagi HTCC2506</name>
    <dbReference type="NCBI Taxonomy" id="314231"/>
    <lineage>
        <taxon>Bacteria</taxon>
        <taxon>Pseudomonadati</taxon>
        <taxon>Pseudomonadota</taxon>
        <taxon>Alphaproteobacteria</taxon>
        <taxon>Hyphomicrobiales</taxon>
        <taxon>Aurantimonadaceae</taxon>
        <taxon>Fulvimarina</taxon>
    </lineage>
</organism>
<dbReference type="HOGENOM" id="CLU_1419635_0_0_5"/>
<protein>
    <recommendedName>
        <fullName evidence="4">Phage baseplate assembly protein V</fullName>
    </recommendedName>
</protein>
<dbReference type="STRING" id="217511.GCA_001463845_01021"/>
<feature type="region of interest" description="Disordered" evidence="1">
    <location>
        <begin position="57"/>
        <end position="79"/>
    </location>
</feature>
<dbReference type="Gene3D" id="2.40.50.230">
    <property type="entry name" value="Gp5 N-terminal domain"/>
    <property type="match status" value="1"/>
</dbReference>
<evidence type="ECO:0000313" key="3">
    <source>
        <dbReference type="Proteomes" id="UP000004310"/>
    </source>
</evidence>
<reference evidence="2 3" key="1">
    <citation type="journal article" date="2010" name="J. Bacteriol.">
        <title>Genome sequence of Fulvimarina pelagi HTCC2506T, a Mn(II)-oxidizing alphaproteobacterium possessing an aerobic anoxygenic photosynthetic gene cluster and Xanthorhodopsin.</title>
        <authorList>
            <person name="Kang I."/>
            <person name="Oh H.M."/>
            <person name="Lim S.I."/>
            <person name="Ferriera S."/>
            <person name="Giovannoni S.J."/>
            <person name="Cho J.C."/>
        </authorList>
    </citation>
    <scope>NUCLEOTIDE SEQUENCE [LARGE SCALE GENOMIC DNA]</scope>
    <source>
        <strain evidence="2 3">HTCC2506</strain>
    </source>
</reference>
<comment type="caution">
    <text evidence="2">The sequence shown here is derived from an EMBL/GenBank/DDBJ whole genome shotgun (WGS) entry which is preliminary data.</text>
</comment>
<gene>
    <name evidence="2" type="ORF">FP2506_11402</name>
</gene>
<accession>Q0FYZ9</accession>